<dbReference type="AlphaFoldDB" id="A0A0E9VCK5"/>
<proteinExistence type="predicted"/>
<reference evidence="1" key="2">
    <citation type="journal article" date="2015" name="Fish Shellfish Immunol.">
        <title>Early steps in the European eel (Anguilla anguilla)-Vibrio vulnificus interaction in the gills: Role of the RtxA13 toxin.</title>
        <authorList>
            <person name="Callol A."/>
            <person name="Pajuelo D."/>
            <person name="Ebbesson L."/>
            <person name="Teles M."/>
            <person name="MacKenzie S."/>
            <person name="Amaro C."/>
        </authorList>
    </citation>
    <scope>NUCLEOTIDE SEQUENCE</scope>
</reference>
<protein>
    <submittedName>
        <fullName evidence="1">Uncharacterized protein</fullName>
    </submittedName>
</protein>
<organism evidence="1">
    <name type="scientific">Anguilla anguilla</name>
    <name type="common">European freshwater eel</name>
    <name type="synonym">Muraena anguilla</name>
    <dbReference type="NCBI Taxonomy" id="7936"/>
    <lineage>
        <taxon>Eukaryota</taxon>
        <taxon>Metazoa</taxon>
        <taxon>Chordata</taxon>
        <taxon>Craniata</taxon>
        <taxon>Vertebrata</taxon>
        <taxon>Euteleostomi</taxon>
        <taxon>Actinopterygii</taxon>
        <taxon>Neopterygii</taxon>
        <taxon>Teleostei</taxon>
        <taxon>Anguilliformes</taxon>
        <taxon>Anguillidae</taxon>
        <taxon>Anguilla</taxon>
    </lineage>
</organism>
<sequence>MKQIERKARGKRSSRWVEKKVMHGCMCTVEMNRDHFLFNPTLWSQFFSSIS</sequence>
<dbReference type="EMBL" id="GBXM01032805">
    <property type="protein sequence ID" value="JAH75772.1"/>
    <property type="molecule type" value="Transcribed_RNA"/>
</dbReference>
<reference evidence="1" key="1">
    <citation type="submission" date="2014-11" db="EMBL/GenBank/DDBJ databases">
        <authorList>
            <person name="Amaro Gonzalez C."/>
        </authorList>
    </citation>
    <scope>NUCLEOTIDE SEQUENCE</scope>
</reference>
<evidence type="ECO:0000313" key="1">
    <source>
        <dbReference type="EMBL" id="JAH75772.1"/>
    </source>
</evidence>
<accession>A0A0E9VCK5</accession>
<name>A0A0E9VCK5_ANGAN</name>